<comment type="caution">
    <text evidence="1">The sequence shown here is derived from an EMBL/GenBank/DDBJ whole genome shotgun (WGS) entry which is preliminary data.</text>
</comment>
<keyword evidence="2" id="KW-1185">Reference proteome</keyword>
<organism evidence="1 2">
    <name type="scientific">Amycolatopsis thermoflava</name>
    <dbReference type="NCBI Taxonomy" id="84480"/>
    <lineage>
        <taxon>Bacteria</taxon>
        <taxon>Bacillati</taxon>
        <taxon>Actinomycetota</taxon>
        <taxon>Actinomycetes</taxon>
        <taxon>Pseudonocardiales</taxon>
        <taxon>Pseudonocardiaceae</taxon>
        <taxon>Amycolatopsis</taxon>
        <taxon>Amycolatopsis methanolica group</taxon>
    </lineage>
</organism>
<name>A0A3N2GN87_9PSEU</name>
<reference evidence="1 2" key="1">
    <citation type="submission" date="2018-11" db="EMBL/GenBank/DDBJ databases">
        <title>Sequencing the genomes of 1000 actinobacteria strains.</title>
        <authorList>
            <person name="Klenk H.-P."/>
        </authorList>
    </citation>
    <scope>NUCLEOTIDE SEQUENCE [LARGE SCALE GENOMIC DNA]</scope>
    <source>
        <strain evidence="1 2">DSM 44348</strain>
    </source>
</reference>
<dbReference type="EMBL" id="RKHY01000001">
    <property type="protein sequence ID" value="ROS38003.1"/>
    <property type="molecule type" value="Genomic_DNA"/>
</dbReference>
<proteinExistence type="predicted"/>
<gene>
    <name evidence="1" type="ORF">EDD35_0267</name>
</gene>
<sequence>MTVPVVVVACVGLGRVLVAARLGALDVELLS</sequence>
<dbReference type="Proteomes" id="UP000274843">
    <property type="component" value="Unassembled WGS sequence"/>
</dbReference>
<protein>
    <submittedName>
        <fullName evidence="1">Uncharacterized protein</fullName>
    </submittedName>
</protein>
<evidence type="ECO:0000313" key="2">
    <source>
        <dbReference type="Proteomes" id="UP000274843"/>
    </source>
</evidence>
<dbReference type="AlphaFoldDB" id="A0A3N2GN87"/>
<evidence type="ECO:0000313" key="1">
    <source>
        <dbReference type="EMBL" id="ROS38003.1"/>
    </source>
</evidence>
<accession>A0A3N2GN87</accession>